<proteinExistence type="predicted"/>
<reference evidence="2 3" key="1">
    <citation type="submission" date="2019-06" db="EMBL/GenBank/DDBJ databases">
        <title>Sequencing the genomes of 1000 actinobacteria strains.</title>
        <authorList>
            <person name="Klenk H.-P."/>
        </authorList>
    </citation>
    <scope>NUCLEOTIDE SEQUENCE [LARGE SCALE GENOMIC DNA]</scope>
    <source>
        <strain evidence="2 3">DSM 102200</strain>
    </source>
</reference>
<evidence type="ECO:0000313" key="2">
    <source>
        <dbReference type="EMBL" id="TQL96663.1"/>
    </source>
</evidence>
<feature type="region of interest" description="Disordered" evidence="1">
    <location>
        <begin position="1"/>
        <end position="24"/>
    </location>
</feature>
<evidence type="ECO:0000256" key="1">
    <source>
        <dbReference type="SAM" id="MobiDB-lite"/>
    </source>
</evidence>
<evidence type="ECO:0000313" key="3">
    <source>
        <dbReference type="Proteomes" id="UP000316096"/>
    </source>
</evidence>
<evidence type="ECO:0008006" key="4">
    <source>
        <dbReference type="Google" id="ProtNLM"/>
    </source>
</evidence>
<comment type="caution">
    <text evidence="2">The sequence shown here is derived from an EMBL/GenBank/DDBJ whole genome shotgun (WGS) entry which is preliminary data.</text>
</comment>
<keyword evidence="3" id="KW-1185">Reference proteome</keyword>
<gene>
    <name evidence="2" type="ORF">FB559_2208</name>
</gene>
<dbReference type="EMBL" id="VFOZ01000001">
    <property type="protein sequence ID" value="TQL96663.1"/>
    <property type="molecule type" value="Genomic_DNA"/>
</dbReference>
<name>A0A543CHS7_9ACTN</name>
<dbReference type="RefSeq" id="WP_141955496.1">
    <property type="nucleotide sequence ID" value="NZ_VFOZ01000001.1"/>
</dbReference>
<dbReference type="AlphaFoldDB" id="A0A543CHS7"/>
<dbReference type="Proteomes" id="UP000316096">
    <property type="component" value="Unassembled WGS sequence"/>
</dbReference>
<sequence>MNDSSTADSHATAGPLLTSRKHQGTAARAVAQRILTLERPQLLGSQPPAHLHPDHGGLVVCGAGASAQLQALRPAFHGVLAEDIAPYEKQVATPKEPFDLPTEGMFGCELPDVLQQQIDRGASFAITPTRYVRARDSASLKAIMEEVRRLERDDVLVILPMSIGWLQDETARKQLTAVINLIPHPVGLIFGCQFNPMDNFAAAVLNLRTLLREAPGTGLWRTDMAGFDALAHGGAFAAIGAGGPVRHLVPAGELPETSKKGGGPIYATVLVPEMLRFSGAKFLADTYANIPAPPCRCPQCRGTMLDSFFGAANAVKAAANAHNIATWNTWLPALLTEQGTERQRWWRNQCKLALDAQAAENIRIGMPGRFAPDTHLKKWAGLAIDGETADPRGMPVKN</sequence>
<organism evidence="2 3">
    <name type="scientific">Actinoallomurus bryophytorum</name>
    <dbReference type="NCBI Taxonomy" id="1490222"/>
    <lineage>
        <taxon>Bacteria</taxon>
        <taxon>Bacillati</taxon>
        <taxon>Actinomycetota</taxon>
        <taxon>Actinomycetes</taxon>
        <taxon>Streptosporangiales</taxon>
        <taxon>Thermomonosporaceae</taxon>
        <taxon>Actinoallomurus</taxon>
    </lineage>
</organism>
<dbReference type="OrthoDB" id="5096160at2"/>
<protein>
    <recommendedName>
        <fullName evidence="4">tRNA-guanine family transglycosylase</fullName>
    </recommendedName>
</protein>
<accession>A0A543CHS7</accession>